<dbReference type="Gene3D" id="3.40.50.1980">
    <property type="entry name" value="Nitrogenase molybdenum iron protein domain"/>
    <property type="match status" value="2"/>
</dbReference>
<dbReference type="SUPFAM" id="SSF53807">
    <property type="entry name" value="Helical backbone' metal receptor"/>
    <property type="match status" value="1"/>
</dbReference>
<proteinExistence type="predicted"/>
<sequence>MLVQDHDRAGGYWGAVYAFCAVKGLQVVIDGPVGCENLPVTSVLHYTDALPPHELPIVTTGLGEEELGRDGTEGAMKRAWGTLDPALPAVVVTGSIAEMIGGGVTPEGTNIQRFLPRTIDEDQWQAADRAMTWIFTEFGMTKGRMPKEKARPEGSAPRVNILGPMYGTFNMPSDLAEIRRLVEGIGAEVNMVMPLGAHLAEMRDLVNADVNICMYREFGRGLAEVLEKPYLQAPIGVESTTAFLRKLGELTGLDPEPFIATEKHSTLKPVWDLWRSVTQDFFATASFGIVSNETYTRGIRLFLEDDLGLPCAFAVPRLQGQKTDNDAVRELIATKRPLIVMGSINEKMYMAEAGAGFGPKPAFIPAGFPGAAIRRATGTPFMGYAGATYLLQEICNGLFDALFHILPLASEMDAAEATPSQLRRDFPWEPEAQALLDRIVSDFPVLTRISAAKSLRDRAEAAALKAGAARVDADTIARLAPRSPETKEDANV</sequence>
<evidence type="ECO:0000313" key="7">
    <source>
        <dbReference type="EMBL" id="WGH80271.1"/>
    </source>
</evidence>
<evidence type="ECO:0000256" key="2">
    <source>
        <dbReference type="ARBA" id="ARBA00022531"/>
    </source>
</evidence>
<evidence type="ECO:0000256" key="5">
    <source>
        <dbReference type="ARBA" id="ARBA00023181"/>
    </source>
</evidence>
<keyword evidence="5" id="KW-0077">Bacteriochlorophyll biosynthesis</keyword>
<dbReference type="InterPro" id="IPR000510">
    <property type="entry name" value="Nase/OxRdtase_comp1"/>
</dbReference>
<keyword evidence="2" id="KW-0602">Photosynthesis</keyword>
<organism evidence="7 8">
    <name type="scientific">Jannaschia ovalis</name>
    <dbReference type="NCBI Taxonomy" id="3038773"/>
    <lineage>
        <taxon>Bacteria</taxon>
        <taxon>Pseudomonadati</taxon>
        <taxon>Pseudomonadota</taxon>
        <taxon>Alphaproteobacteria</taxon>
        <taxon>Rhodobacterales</taxon>
        <taxon>Roseobacteraceae</taxon>
        <taxon>Jannaschia</taxon>
    </lineage>
</organism>
<name>A0ABY8LG70_9RHOB</name>
<keyword evidence="4" id="KW-0149">Chlorophyll biosynthesis</keyword>
<dbReference type="NCBIfam" id="TIGR02014">
    <property type="entry name" value="BchZ"/>
    <property type="match status" value="1"/>
</dbReference>
<dbReference type="Pfam" id="PF00148">
    <property type="entry name" value="Oxidored_nitro"/>
    <property type="match status" value="1"/>
</dbReference>
<dbReference type="InterPro" id="IPR010244">
    <property type="entry name" value="BchZ"/>
</dbReference>
<dbReference type="EMBL" id="CP122537">
    <property type="protein sequence ID" value="WGH80271.1"/>
    <property type="molecule type" value="Genomic_DNA"/>
</dbReference>
<comment type="pathway">
    <text evidence="1">Porphyrin-containing compound metabolism; bacteriochlorophyll biosynthesis.</text>
</comment>
<evidence type="ECO:0000256" key="1">
    <source>
        <dbReference type="ARBA" id="ARBA00004800"/>
    </source>
</evidence>
<dbReference type="PANTHER" id="PTHR33712:SF7">
    <property type="entry name" value="LIGHT-INDEPENDENT PROTOCHLOROPHYLLIDE REDUCTASE SUBUNIT B"/>
    <property type="match status" value="1"/>
</dbReference>
<evidence type="ECO:0000313" key="8">
    <source>
        <dbReference type="Proteomes" id="UP001243420"/>
    </source>
</evidence>
<reference evidence="7 8" key="1">
    <citation type="submission" date="2023-04" db="EMBL/GenBank/DDBJ databases">
        <title>Jannaschia ovalis sp. nov., a marine bacterium isolated from sea tidal flat.</title>
        <authorList>
            <person name="Kwon D.Y."/>
            <person name="Kim J.-J."/>
        </authorList>
    </citation>
    <scope>NUCLEOTIDE SEQUENCE [LARGE SCALE GENOMIC DNA]</scope>
    <source>
        <strain evidence="7 8">GRR-S6-38</strain>
    </source>
</reference>
<dbReference type="PANTHER" id="PTHR33712">
    <property type="entry name" value="LIGHT-INDEPENDENT PROTOCHLOROPHYLLIDE REDUCTASE SUBUNIT B"/>
    <property type="match status" value="1"/>
</dbReference>
<evidence type="ECO:0000259" key="6">
    <source>
        <dbReference type="Pfam" id="PF00148"/>
    </source>
</evidence>
<dbReference type="GO" id="GO:0016491">
    <property type="term" value="F:oxidoreductase activity"/>
    <property type="evidence" value="ECO:0007669"/>
    <property type="project" value="UniProtKB-KW"/>
</dbReference>
<evidence type="ECO:0000256" key="4">
    <source>
        <dbReference type="ARBA" id="ARBA00023171"/>
    </source>
</evidence>
<dbReference type="Proteomes" id="UP001243420">
    <property type="component" value="Chromosome"/>
</dbReference>
<dbReference type="PIRSF" id="PIRSF000163">
    <property type="entry name" value="PCP_ChlB"/>
    <property type="match status" value="1"/>
</dbReference>
<dbReference type="RefSeq" id="WP_279967335.1">
    <property type="nucleotide sequence ID" value="NZ_CP122537.1"/>
</dbReference>
<dbReference type="EC" id="1.3.7.15" evidence="7"/>
<dbReference type="InterPro" id="IPR050152">
    <property type="entry name" value="ChlB/BchB/BchZ"/>
</dbReference>
<keyword evidence="3 7" id="KW-0560">Oxidoreductase</keyword>
<keyword evidence="8" id="KW-1185">Reference proteome</keyword>
<feature type="domain" description="Nitrogenase/oxidoreductase component 1" evidence="6">
    <location>
        <begin position="12"/>
        <end position="398"/>
    </location>
</feature>
<evidence type="ECO:0000256" key="3">
    <source>
        <dbReference type="ARBA" id="ARBA00023002"/>
    </source>
</evidence>
<protein>
    <submittedName>
        <fullName evidence="7">Chlorophyllide a reductase subunit Z</fullName>
        <ecNumber evidence="7">1.3.7.15</ecNumber>
    </submittedName>
</protein>
<gene>
    <name evidence="7" type="primary">bchZ</name>
    <name evidence="7" type="ORF">P8627_08405</name>
</gene>
<accession>A0ABY8LG70</accession>
<dbReference type="InterPro" id="IPR016209">
    <property type="entry name" value="Protochlorophyllide_Rdtase"/>
</dbReference>